<evidence type="ECO:0000313" key="3">
    <source>
        <dbReference type="Proteomes" id="UP000778951"/>
    </source>
</evidence>
<dbReference type="AlphaFoldDB" id="A0A968GJH7"/>
<evidence type="ECO:0000313" key="2">
    <source>
        <dbReference type="EMBL" id="NIZ70079.1"/>
    </source>
</evidence>
<dbReference type="PANTHER" id="PTHR42834:SF1">
    <property type="entry name" value="ENDONUCLEASE_EXONUCLEASE_PHOSPHATASE FAMILY PROTEIN (AFU_ORTHOLOGUE AFUA_3G09210)"/>
    <property type="match status" value="1"/>
</dbReference>
<evidence type="ECO:0000259" key="1">
    <source>
        <dbReference type="Pfam" id="PF19580"/>
    </source>
</evidence>
<feature type="domain" description="Endonuclease/exonuclease/phosphatase" evidence="1">
    <location>
        <begin position="29"/>
        <end position="333"/>
    </location>
</feature>
<keyword evidence="3" id="KW-1185">Reference proteome</keyword>
<organism evidence="2 3">
    <name type="scientific">Entomospira culicis</name>
    <dbReference type="NCBI Taxonomy" id="2719989"/>
    <lineage>
        <taxon>Bacteria</taxon>
        <taxon>Pseudomonadati</taxon>
        <taxon>Spirochaetota</taxon>
        <taxon>Spirochaetia</taxon>
        <taxon>Spirochaetales</taxon>
        <taxon>Spirochaetaceae</taxon>
        <taxon>Entomospira</taxon>
    </lineage>
</organism>
<name>A0A968GJH7_9SPIO</name>
<protein>
    <recommendedName>
        <fullName evidence="1">Endonuclease/exonuclease/phosphatase domain-containing protein</fullName>
    </recommendedName>
</protein>
<dbReference type="Proteomes" id="UP000778951">
    <property type="component" value="Unassembled WGS sequence"/>
</dbReference>
<dbReference type="InterPro" id="IPR005135">
    <property type="entry name" value="Endo/exonuclease/phosphatase"/>
</dbReference>
<comment type="caution">
    <text evidence="2">The sequence shown here is derived from an EMBL/GenBank/DDBJ whole genome shotgun (WGS) entry which is preliminary data.</text>
</comment>
<gene>
    <name evidence="2" type="ORF">HCT48_07650</name>
</gene>
<dbReference type="EMBL" id="JAATLM010000001">
    <property type="protein sequence ID" value="NIZ70079.1"/>
    <property type="molecule type" value="Genomic_DNA"/>
</dbReference>
<dbReference type="Gene3D" id="3.60.10.10">
    <property type="entry name" value="Endonuclease/exonuclease/phosphatase"/>
    <property type="match status" value="1"/>
</dbReference>
<dbReference type="RefSeq" id="WP_167696177.1">
    <property type="nucleotide sequence ID" value="NZ_CP118181.1"/>
</dbReference>
<dbReference type="PROSITE" id="PS51257">
    <property type="entry name" value="PROKAR_LIPOPROTEIN"/>
    <property type="match status" value="1"/>
</dbReference>
<sequence length="342" mass="38993">MMRKLRMRWIWLLWVGLLLGCLPQKKVVVISYNVQNLFDDQYQGTEYREFSEVSTALYQQKVSNLAGGFAQIAQSYGSPSILLLQEVENHAVVQALSEQSKGLQGMHILFAKEPSHATGLAILSRYEVIEMRSIQVRDPLDERQQLRPILLGVLRLSNNQPLVVINLHLQSQREERNVVRRSATFAQLHLSIERIRREYGEDVAILVGGDFNMDLRNASAMEANIMAIASSLAMVEAEGFYNPWPSYVEAHQEKESILGTYAYGGNWQALDGFLLARRLLIGDGLTFIEQRPITHARFLSEQVDEESQEIFLYPNAFYANRIDGLSDHLPIMAIFTYKNSKK</sequence>
<accession>A0A968GJH7</accession>
<reference evidence="2" key="1">
    <citation type="submission" date="2020-03" db="EMBL/GenBank/DDBJ databases">
        <title>Spirochaetal bacteria isolated from arthropods constitute a novel genus Entomospira genus novum within the order Spirochaetales.</title>
        <authorList>
            <person name="Grana-Miraglia L."/>
            <person name="Sikutova S."/>
            <person name="Fingerle V."/>
            <person name="Sing A."/>
            <person name="Castillo-Ramirez S."/>
            <person name="Margos G."/>
            <person name="Rudolf I."/>
        </authorList>
    </citation>
    <scope>NUCLEOTIDE SEQUENCE</scope>
    <source>
        <strain evidence="2">BR149</strain>
    </source>
</reference>
<dbReference type="PANTHER" id="PTHR42834">
    <property type="entry name" value="ENDONUCLEASE/EXONUCLEASE/PHOSPHATASE FAMILY PROTEIN (AFU_ORTHOLOGUE AFUA_3G09210)"/>
    <property type="match status" value="1"/>
</dbReference>
<dbReference type="Pfam" id="PF19580">
    <property type="entry name" value="Exo_endo_phos_3"/>
    <property type="match status" value="1"/>
</dbReference>
<dbReference type="GO" id="GO:0003824">
    <property type="term" value="F:catalytic activity"/>
    <property type="evidence" value="ECO:0007669"/>
    <property type="project" value="InterPro"/>
</dbReference>
<dbReference type="InterPro" id="IPR036691">
    <property type="entry name" value="Endo/exonu/phosph_ase_sf"/>
</dbReference>
<dbReference type="SUPFAM" id="SSF56219">
    <property type="entry name" value="DNase I-like"/>
    <property type="match status" value="1"/>
</dbReference>
<proteinExistence type="predicted"/>